<gene>
    <name evidence="1" type="ORF">F942_03099</name>
</gene>
<organism evidence="1 2">
    <name type="scientific">Acinetobacter ursingii ANC 3649</name>
    <dbReference type="NCBI Taxonomy" id="1257043"/>
    <lineage>
        <taxon>Bacteria</taxon>
        <taxon>Pseudomonadati</taxon>
        <taxon>Pseudomonadota</taxon>
        <taxon>Gammaproteobacteria</taxon>
        <taxon>Moraxellales</taxon>
        <taxon>Moraxellaceae</taxon>
        <taxon>Acinetobacter</taxon>
    </lineage>
</organism>
<name>N9DC44_9GAMM</name>
<evidence type="ECO:0000313" key="2">
    <source>
        <dbReference type="Proteomes" id="UP000013276"/>
    </source>
</evidence>
<dbReference type="PATRIC" id="fig|1257043.3.peg.3032"/>
<dbReference type="HOGENOM" id="CLU_2010309_0_0_6"/>
<dbReference type="OrthoDB" id="6703970at2"/>
<keyword evidence="2" id="KW-1185">Reference proteome</keyword>
<evidence type="ECO:0000313" key="1">
    <source>
        <dbReference type="EMBL" id="ENV78310.1"/>
    </source>
</evidence>
<accession>N9DC44</accession>
<comment type="caution">
    <text evidence="1">The sequence shown here is derived from an EMBL/GenBank/DDBJ whole genome shotgun (WGS) entry which is preliminary data.</text>
</comment>
<dbReference type="EMBL" id="APQC01000022">
    <property type="protein sequence ID" value="ENV78310.1"/>
    <property type="molecule type" value="Genomic_DNA"/>
</dbReference>
<reference evidence="1 2" key="1">
    <citation type="submission" date="2013-02" db="EMBL/GenBank/DDBJ databases">
        <title>The Genome Sequence of Acinetobacter ursingii NIPH ANC_3649.</title>
        <authorList>
            <consortium name="The Broad Institute Genome Sequencing Platform"/>
            <consortium name="The Broad Institute Genome Sequencing Center for Infectious Disease"/>
            <person name="Cerqueira G."/>
            <person name="Feldgarden M."/>
            <person name="Courvalin P."/>
            <person name="Perichon B."/>
            <person name="Grillot-Courvalin C."/>
            <person name="Clermont D."/>
            <person name="Rocha E."/>
            <person name="Yoon E.-J."/>
            <person name="Nemec A."/>
            <person name="Walker B."/>
            <person name="Young S.K."/>
            <person name="Zeng Q."/>
            <person name="Gargeya S."/>
            <person name="Fitzgerald M."/>
            <person name="Haas B."/>
            <person name="Abouelleil A."/>
            <person name="Alvarado L."/>
            <person name="Arachchi H.M."/>
            <person name="Berlin A.M."/>
            <person name="Chapman S.B."/>
            <person name="Dewar J."/>
            <person name="Goldberg J."/>
            <person name="Griggs A."/>
            <person name="Gujja S."/>
            <person name="Hansen M."/>
            <person name="Howarth C."/>
            <person name="Imamovic A."/>
            <person name="Larimer J."/>
            <person name="McCowan C."/>
            <person name="Murphy C."/>
            <person name="Neiman D."/>
            <person name="Pearson M."/>
            <person name="Priest M."/>
            <person name="Roberts A."/>
            <person name="Saif S."/>
            <person name="Shea T."/>
            <person name="Sisk P."/>
            <person name="Sykes S."/>
            <person name="Wortman J."/>
            <person name="Nusbaum C."/>
            <person name="Birren B."/>
        </authorList>
    </citation>
    <scope>NUCLEOTIDE SEQUENCE [LARGE SCALE GENOMIC DNA]</scope>
    <source>
        <strain evidence="1 2">ANC 3649</strain>
    </source>
</reference>
<protein>
    <submittedName>
        <fullName evidence="1">Uncharacterized protein</fullName>
    </submittedName>
</protein>
<dbReference type="AlphaFoldDB" id="N9DC44"/>
<proteinExistence type="predicted"/>
<sequence length="139" mass="16298">MVLDESNEQAMEIDVSYYHILIEVNDLISTIEQTRDIEILDIIEIQPYLHSILLPYFNEQEIELEDENIEFKDILHLEVKQTLLPIEHLIEEEQKLLPSDTDVTITAYEIFNDRELSQDVTTVIMDILEAVKLDQSPIE</sequence>
<dbReference type="Proteomes" id="UP000013276">
    <property type="component" value="Unassembled WGS sequence"/>
</dbReference>